<dbReference type="GO" id="GO:0003677">
    <property type="term" value="F:DNA binding"/>
    <property type="evidence" value="ECO:0007669"/>
    <property type="project" value="UniProtKB-KW"/>
</dbReference>
<dbReference type="Pfam" id="PF02365">
    <property type="entry name" value="NAM"/>
    <property type="match status" value="1"/>
</dbReference>
<keyword evidence="2" id="KW-0805">Transcription regulation</keyword>
<dbReference type="InterPro" id="IPR003441">
    <property type="entry name" value="NAC-dom"/>
</dbReference>
<keyword evidence="9" id="KW-1185">Reference proteome</keyword>
<feature type="domain" description="NAC" evidence="7">
    <location>
        <begin position="22"/>
        <end position="188"/>
    </location>
</feature>
<dbReference type="PANTHER" id="PTHR31744">
    <property type="entry name" value="PROTEIN CUP-SHAPED COTYLEDON 2-RELATED"/>
    <property type="match status" value="1"/>
</dbReference>
<evidence type="ECO:0000256" key="2">
    <source>
        <dbReference type="ARBA" id="ARBA00023015"/>
    </source>
</evidence>
<keyword evidence="5" id="KW-0539">Nucleus</keyword>
<dbReference type="InterPro" id="IPR036093">
    <property type="entry name" value="NAC_dom_sf"/>
</dbReference>
<reference evidence="8" key="1">
    <citation type="submission" date="2021-01" db="UniProtKB">
        <authorList>
            <consortium name="EnsemblPlants"/>
        </authorList>
    </citation>
    <scope>IDENTIFICATION</scope>
</reference>
<evidence type="ECO:0000256" key="5">
    <source>
        <dbReference type="ARBA" id="ARBA00023242"/>
    </source>
</evidence>
<dbReference type="SUPFAM" id="SSF101941">
    <property type="entry name" value="NAC domain"/>
    <property type="match status" value="1"/>
</dbReference>
<dbReference type="GO" id="GO:0005634">
    <property type="term" value="C:nucleus"/>
    <property type="evidence" value="ECO:0007669"/>
    <property type="project" value="UniProtKB-SubCell"/>
</dbReference>
<dbReference type="Gramene" id="Kaladp0192s0010.1.v1.1">
    <property type="protein sequence ID" value="Kaladp0192s0010.1.v1.1"/>
    <property type="gene ID" value="Kaladp0192s0010.v1.1"/>
</dbReference>
<evidence type="ECO:0000256" key="4">
    <source>
        <dbReference type="ARBA" id="ARBA00023163"/>
    </source>
</evidence>
<sequence>MEACIDDTIMSSDEREEDDESQLPGFRFYPTDEELVDFYLRRKVEKKPFSIDLIKQIDIYKYDPWDLPKTSTVGDNEWYFFCKRGRKYRNSVRPNRVTGSGFWKATGIDKPIHSSSSSLLGLKKSLVYYRGNAGKGTKTDWMMHEFRLPAPLDFITHNTPPPPHPIITADSTDTQDAEVWTVCRIFKRNVPSRKYTSNWREISTQRNPSSSSSSSMGSMAAGSSNSSSAPACTSTTANHNDHKNKSPNYICFTSNITTAGNDQQKTAALIQNPNYNNTSSHGDGMSRLTTVPAARLGHEQCSPKPFSYNPMMQIQITNMPPTTPAPSSHPCAESSSVSPMDITLNEGLNTDQFATNESWDELGQFWNLFQE</sequence>
<dbReference type="GO" id="GO:0006355">
    <property type="term" value="P:regulation of DNA-templated transcription"/>
    <property type="evidence" value="ECO:0007669"/>
    <property type="project" value="InterPro"/>
</dbReference>
<dbReference type="Proteomes" id="UP000594263">
    <property type="component" value="Unplaced"/>
</dbReference>
<organism evidence="8 9">
    <name type="scientific">Kalanchoe fedtschenkoi</name>
    <name type="common">Lavender scallops</name>
    <name type="synonym">South American air plant</name>
    <dbReference type="NCBI Taxonomy" id="63787"/>
    <lineage>
        <taxon>Eukaryota</taxon>
        <taxon>Viridiplantae</taxon>
        <taxon>Streptophyta</taxon>
        <taxon>Embryophyta</taxon>
        <taxon>Tracheophyta</taxon>
        <taxon>Spermatophyta</taxon>
        <taxon>Magnoliopsida</taxon>
        <taxon>eudicotyledons</taxon>
        <taxon>Gunneridae</taxon>
        <taxon>Pentapetalae</taxon>
        <taxon>Saxifragales</taxon>
        <taxon>Crassulaceae</taxon>
        <taxon>Kalanchoe</taxon>
    </lineage>
</organism>
<proteinExistence type="predicted"/>
<evidence type="ECO:0000256" key="6">
    <source>
        <dbReference type="SAM" id="MobiDB-lite"/>
    </source>
</evidence>
<feature type="region of interest" description="Disordered" evidence="6">
    <location>
        <begin position="1"/>
        <end position="24"/>
    </location>
</feature>
<keyword evidence="3" id="KW-0238">DNA-binding</keyword>
<dbReference type="PANTHER" id="PTHR31744:SF65">
    <property type="entry name" value="TRANSCRIPTION FACTOR JUNGBRUNNEN 1"/>
    <property type="match status" value="1"/>
</dbReference>
<feature type="region of interest" description="Disordered" evidence="6">
    <location>
        <begin position="198"/>
        <end position="246"/>
    </location>
</feature>
<evidence type="ECO:0000313" key="8">
    <source>
        <dbReference type="EnsemblPlants" id="Kaladp0192s0010.1.v1.1"/>
    </source>
</evidence>
<evidence type="ECO:0000259" key="7">
    <source>
        <dbReference type="PROSITE" id="PS51005"/>
    </source>
</evidence>
<evidence type="ECO:0000256" key="1">
    <source>
        <dbReference type="ARBA" id="ARBA00004123"/>
    </source>
</evidence>
<keyword evidence="4" id="KW-0804">Transcription</keyword>
<dbReference type="EnsemblPlants" id="Kaladp0192s0010.1.v1.1">
    <property type="protein sequence ID" value="Kaladp0192s0010.1.v1.1"/>
    <property type="gene ID" value="Kaladp0192s0010.v1.1"/>
</dbReference>
<evidence type="ECO:0000256" key="3">
    <source>
        <dbReference type="ARBA" id="ARBA00023125"/>
    </source>
</evidence>
<feature type="compositionally biased region" description="Low complexity" evidence="6">
    <location>
        <begin position="207"/>
        <end position="231"/>
    </location>
</feature>
<dbReference type="PROSITE" id="PS51005">
    <property type="entry name" value="NAC"/>
    <property type="match status" value="1"/>
</dbReference>
<accession>A0A7N0V8R3</accession>
<comment type="subcellular location">
    <subcellularLocation>
        <location evidence="1">Nucleus</location>
    </subcellularLocation>
</comment>
<dbReference type="AlphaFoldDB" id="A0A7N0V8R3"/>
<name>A0A7N0V8R3_KALFE</name>
<evidence type="ECO:0000313" key="9">
    <source>
        <dbReference type="Proteomes" id="UP000594263"/>
    </source>
</evidence>
<dbReference type="FunFam" id="2.170.150.80:FF:000007">
    <property type="entry name" value="NAC domain-containing protein 35"/>
    <property type="match status" value="1"/>
</dbReference>
<dbReference type="GO" id="GO:0099402">
    <property type="term" value="P:plant organ development"/>
    <property type="evidence" value="ECO:0007669"/>
    <property type="project" value="UniProtKB-ARBA"/>
</dbReference>
<protein>
    <recommendedName>
        <fullName evidence="7">NAC domain-containing protein</fullName>
    </recommendedName>
</protein>
<dbReference type="Gene3D" id="2.170.150.80">
    <property type="entry name" value="NAC domain"/>
    <property type="match status" value="1"/>
</dbReference>